<sequence length="121" mass="13749">MRHLAQPPNTTHASRIDNLVVGTAKYHNKMRTVKVTQDVPANALALDPYDTQVVIAGRHVFKIFALEEDGLVERANLRAGKHLNLNFSCNDVVWNPLEGENMYFLDMFGGWGVYIVEIIYY</sequence>
<dbReference type="InterPro" id="IPR037590">
    <property type="entry name" value="WDR24"/>
</dbReference>
<name>A0A5B7H324_PORTR</name>
<dbReference type="Proteomes" id="UP000324222">
    <property type="component" value="Unassembled WGS sequence"/>
</dbReference>
<protein>
    <submittedName>
        <fullName evidence="3">WD repeat-containing protein 24</fullName>
    </submittedName>
</protein>
<evidence type="ECO:0000256" key="1">
    <source>
        <dbReference type="ARBA" id="ARBA00022574"/>
    </source>
</evidence>
<dbReference type="PANTHER" id="PTHR46200">
    <property type="entry name" value="GATOR COMPLEX PROTEIN WDR24"/>
    <property type="match status" value="1"/>
</dbReference>
<keyword evidence="2" id="KW-0677">Repeat</keyword>
<evidence type="ECO:0000313" key="3">
    <source>
        <dbReference type="EMBL" id="MPC64075.1"/>
    </source>
</evidence>
<organism evidence="3 4">
    <name type="scientific">Portunus trituberculatus</name>
    <name type="common">Swimming crab</name>
    <name type="synonym">Neptunus trituberculatus</name>
    <dbReference type="NCBI Taxonomy" id="210409"/>
    <lineage>
        <taxon>Eukaryota</taxon>
        <taxon>Metazoa</taxon>
        <taxon>Ecdysozoa</taxon>
        <taxon>Arthropoda</taxon>
        <taxon>Crustacea</taxon>
        <taxon>Multicrustacea</taxon>
        <taxon>Malacostraca</taxon>
        <taxon>Eumalacostraca</taxon>
        <taxon>Eucarida</taxon>
        <taxon>Decapoda</taxon>
        <taxon>Pleocyemata</taxon>
        <taxon>Brachyura</taxon>
        <taxon>Eubrachyura</taxon>
        <taxon>Portunoidea</taxon>
        <taxon>Portunidae</taxon>
        <taxon>Portuninae</taxon>
        <taxon>Portunus</taxon>
    </lineage>
</organism>
<reference evidence="3 4" key="1">
    <citation type="submission" date="2019-05" db="EMBL/GenBank/DDBJ databases">
        <title>Another draft genome of Portunus trituberculatus and its Hox gene families provides insights of decapod evolution.</title>
        <authorList>
            <person name="Jeong J.-H."/>
            <person name="Song I."/>
            <person name="Kim S."/>
            <person name="Choi T."/>
            <person name="Kim D."/>
            <person name="Ryu S."/>
            <person name="Kim W."/>
        </authorList>
    </citation>
    <scope>NUCLEOTIDE SEQUENCE [LARGE SCALE GENOMIC DNA]</scope>
    <source>
        <tissue evidence="3">Muscle</tissue>
    </source>
</reference>
<dbReference type="GO" id="GO:0061700">
    <property type="term" value="C:GATOR2 complex"/>
    <property type="evidence" value="ECO:0007669"/>
    <property type="project" value="TreeGrafter"/>
</dbReference>
<dbReference type="GO" id="GO:0005829">
    <property type="term" value="C:cytosol"/>
    <property type="evidence" value="ECO:0007669"/>
    <property type="project" value="TreeGrafter"/>
</dbReference>
<keyword evidence="4" id="KW-1185">Reference proteome</keyword>
<evidence type="ECO:0000256" key="2">
    <source>
        <dbReference type="ARBA" id="ARBA00022737"/>
    </source>
</evidence>
<proteinExistence type="predicted"/>
<dbReference type="AlphaFoldDB" id="A0A5B7H324"/>
<dbReference type="PANTHER" id="PTHR46200:SF1">
    <property type="entry name" value="GATOR COMPLEX PROTEIN WDR24"/>
    <property type="match status" value="1"/>
</dbReference>
<dbReference type="GO" id="GO:0034198">
    <property type="term" value="P:cellular response to amino acid starvation"/>
    <property type="evidence" value="ECO:0007669"/>
    <property type="project" value="TreeGrafter"/>
</dbReference>
<dbReference type="OrthoDB" id="60955at2759"/>
<comment type="caution">
    <text evidence="3">The sequence shown here is derived from an EMBL/GenBank/DDBJ whole genome shotgun (WGS) entry which is preliminary data.</text>
</comment>
<keyword evidence="1" id="KW-0853">WD repeat</keyword>
<dbReference type="EMBL" id="VSRR010021611">
    <property type="protein sequence ID" value="MPC64075.1"/>
    <property type="molecule type" value="Genomic_DNA"/>
</dbReference>
<gene>
    <name evidence="3" type="primary">wdr24_0</name>
    <name evidence="3" type="ORF">E2C01_058185</name>
</gene>
<dbReference type="GO" id="GO:0005774">
    <property type="term" value="C:vacuolar membrane"/>
    <property type="evidence" value="ECO:0007669"/>
    <property type="project" value="TreeGrafter"/>
</dbReference>
<dbReference type="GO" id="GO:0016239">
    <property type="term" value="P:positive regulation of macroautophagy"/>
    <property type="evidence" value="ECO:0007669"/>
    <property type="project" value="TreeGrafter"/>
</dbReference>
<evidence type="ECO:0000313" key="4">
    <source>
        <dbReference type="Proteomes" id="UP000324222"/>
    </source>
</evidence>
<dbReference type="GO" id="GO:1904263">
    <property type="term" value="P:positive regulation of TORC1 signaling"/>
    <property type="evidence" value="ECO:0007669"/>
    <property type="project" value="TreeGrafter"/>
</dbReference>
<accession>A0A5B7H324</accession>